<accession>A0A7I7MUH8</accession>
<dbReference type="AlphaFoldDB" id="A0A7I7MUH8"/>
<sequence length="82" mass="8242">MATTSEARLDISPRPPANGNINAVATTLASRQHPASFTIVITAGGRSGMGTTVAIRCPVPTPCNPKKIFGETVAAAPAGAGR</sequence>
<evidence type="ECO:0000313" key="1">
    <source>
        <dbReference type="EMBL" id="BBX75841.1"/>
    </source>
</evidence>
<protein>
    <submittedName>
        <fullName evidence="1">Uncharacterized protein</fullName>
    </submittedName>
</protein>
<dbReference type="KEGG" id="mshj:MSHI_37470"/>
<keyword evidence="2" id="KW-1185">Reference proteome</keyword>
<reference evidence="1 2" key="1">
    <citation type="journal article" date="2019" name="Emerg. Microbes Infect.">
        <title>Comprehensive subspecies identification of 175 nontuberculous mycobacteria species based on 7547 genomic profiles.</title>
        <authorList>
            <person name="Matsumoto Y."/>
            <person name="Kinjo T."/>
            <person name="Motooka D."/>
            <person name="Nabeya D."/>
            <person name="Jung N."/>
            <person name="Uechi K."/>
            <person name="Horii T."/>
            <person name="Iida T."/>
            <person name="Fujita J."/>
            <person name="Nakamura S."/>
        </authorList>
    </citation>
    <scope>NUCLEOTIDE SEQUENCE [LARGE SCALE GENOMIC DNA]</scope>
    <source>
        <strain evidence="1 2">JCM 14233</strain>
    </source>
</reference>
<gene>
    <name evidence="1" type="ORF">MSHI_37470</name>
</gene>
<evidence type="ECO:0000313" key="2">
    <source>
        <dbReference type="Proteomes" id="UP000467236"/>
    </source>
</evidence>
<name>A0A7I7MUH8_9MYCO</name>
<dbReference type="Proteomes" id="UP000467236">
    <property type="component" value="Chromosome"/>
</dbReference>
<organism evidence="1 2">
    <name type="scientific">Mycobacterium shinjukuense</name>
    <dbReference type="NCBI Taxonomy" id="398694"/>
    <lineage>
        <taxon>Bacteria</taxon>
        <taxon>Bacillati</taxon>
        <taxon>Actinomycetota</taxon>
        <taxon>Actinomycetes</taxon>
        <taxon>Mycobacteriales</taxon>
        <taxon>Mycobacteriaceae</taxon>
        <taxon>Mycobacterium</taxon>
    </lineage>
</organism>
<dbReference type="EMBL" id="AP022575">
    <property type="protein sequence ID" value="BBX75841.1"/>
    <property type="molecule type" value="Genomic_DNA"/>
</dbReference>
<proteinExistence type="predicted"/>